<protein>
    <submittedName>
        <fullName evidence="2">Uncharacterized protein</fullName>
    </submittedName>
</protein>
<evidence type="ECO:0000313" key="3">
    <source>
        <dbReference type="Proteomes" id="UP000299102"/>
    </source>
</evidence>
<feature type="compositionally biased region" description="Basic and acidic residues" evidence="1">
    <location>
        <begin position="123"/>
        <end position="133"/>
    </location>
</feature>
<dbReference type="Proteomes" id="UP000299102">
    <property type="component" value="Unassembled WGS sequence"/>
</dbReference>
<reference evidence="2 3" key="1">
    <citation type="journal article" date="2019" name="Commun. Biol.">
        <title>The bagworm genome reveals a unique fibroin gene that provides high tensile strength.</title>
        <authorList>
            <person name="Kono N."/>
            <person name="Nakamura H."/>
            <person name="Ohtoshi R."/>
            <person name="Tomita M."/>
            <person name="Numata K."/>
            <person name="Arakawa K."/>
        </authorList>
    </citation>
    <scope>NUCLEOTIDE SEQUENCE [LARGE SCALE GENOMIC DNA]</scope>
</reference>
<sequence length="142" mass="15604">MSKAAPKCPITDRSEVRRYDAKARAEVIAEHLAEQFTPNPPPPPQTCKTSCTGEEPCGGFMATTLPSLQEICSSPQLHSTRLSYASPKSPRTGRHVYGRAEASPRGDSGHEQSVQRNTPHWSLPEEWKGENHNDTQSGKRPA</sequence>
<gene>
    <name evidence="2" type="ORF">EVAR_80812_1</name>
</gene>
<evidence type="ECO:0000313" key="2">
    <source>
        <dbReference type="EMBL" id="GBP49144.1"/>
    </source>
</evidence>
<name>A0A4C1WG59_EUMVA</name>
<organism evidence="2 3">
    <name type="scientific">Eumeta variegata</name>
    <name type="common">Bagworm moth</name>
    <name type="synonym">Eumeta japonica</name>
    <dbReference type="NCBI Taxonomy" id="151549"/>
    <lineage>
        <taxon>Eukaryota</taxon>
        <taxon>Metazoa</taxon>
        <taxon>Ecdysozoa</taxon>
        <taxon>Arthropoda</taxon>
        <taxon>Hexapoda</taxon>
        <taxon>Insecta</taxon>
        <taxon>Pterygota</taxon>
        <taxon>Neoptera</taxon>
        <taxon>Endopterygota</taxon>
        <taxon>Lepidoptera</taxon>
        <taxon>Glossata</taxon>
        <taxon>Ditrysia</taxon>
        <taxon>Tineoidea</taxon>
        <taxon>Psychidae</taxon>
        <taxon>Oiketicinae</taxon>
        <taxon>Eumeta</taxon>
    </lineage>
</organism>
<keyword evidence="3" id="KW-1185">Reference proteome</keyword>
<dbReference type="EMBL" id="BGZK01000538">
    <property type="protein sequence ID" value="GBP49144.1"/>
    <property type="molecule type" value="Genomic_DNA"/>
</dbReference>
<evidence type="ECO:0000256" key="1">
    <source>
        <dbReference type="SAM" id="MobiDB-lite"/>
    </source>
</evidence>
<feature type="region of interest" description="Disordered" evidence="1">
    <location>
        <begin position="32"/>
        <end position="51"/>
    </location>
</feature>
<accession>A0A4C1WG59</accession>
<proteinExistence type="predicted"/>
<dbReference type="AlphaFoldDB" id="A0A4C1WG59"/>
<dbReference type="OrthoDB" id="412981at2759"/>
<comment type="caution">
    <text evidence="2">The sequence shown here is derived from an EMBL/GenBank/DDBJ whole genome shotgun (WGS) entry which is preliminary data.</text>
</comment>
<feature type="compositionally biased region" description="Polar residues" evidence="1">
    <location>
        <begin position="111"/>
        <end position="120"/>
    </location>
</feature>
<feature type="region of interest" description="Disordered" evidence="1">
    <location>
        <begin position="81"/>
        <end position="142"/>
    </location>
</feature>